<dbReference type="InterPro" id="IPR001365">
    <property type="entry name" value="A_deaminase_dom"/>
</dbReference>
<evidence type="ECO:0000256" key="3">
    <source>
        <dbReference type="ARBA" id="ARBA00006676"/>
    </source>
</evidence>
<dbReference type="PANTHER" id="PTHR11409:SF42">
    <property type="entry name" value="ADENOSINE DEAMINASE-LIKE PROTEIN"/>
    <property type="match status" value="1"/>
</dbReference>
<dbReference type="Gene3D" id="3.20.20.140">
    <property type="entry name" value="Metal-dependent hydrolases"/>
    <property type="match status" value="1"/>
</dbReference>
<gene>
    <name evidence="11" type="ORF">QSP1433_LOCUS2837</name>
</gene>
<dbReference type="GO" id="GO:0046872">
    <property type="term" value="F:metal ion binding"/>
    <property type="evidence" value="ECO:0007669"/>
    <property type="project" value="UniProtKB-KW"/>
</dbReference>
<dbReference type="InterPro" id="IPR006330">
    <property type="entry name" value="Ado/ade_deaminase"/>
</dbReference>
<keyword evidence="6" id="KW-0378">Hydrolase</keyword>
<dbReference type="GO" id="GO:0006154">
    <property type="term" value="P:adenosine catabolic process"/>
    <property type="evidence" value="ECO:0007669"/>
    <property type="project" value="TreeGrafter"/>
</dbReference>
<evidence type="ECO:0000256" key="5">
    <source>
        <dbReference type="ARBA" id="ARBA00022726"/>
    </source>
</evidence>
<evidence type="ECO:0000259" key="10">
    <source>
        <dbReference type="Pfam" id="PF00962"/>
    </source>
</evidence>
<comment type="pathway">
    <text evidence="2">Purine metabolism; purine nucleoside salvage.</text>
</comment>
<dbReference type="InterPro" id="IPR032466">
    <property type="entry name" value="Metal_Hydrolase"/>
</dbReference>
<protein>
    <recommendedName>
        <fullName evidence="10">Adenosine deaminase domain-containing protein</fullName>
    </recommendedName>
</protein>
<dbReference type="Pfam" id="PF00962">
    <property type="entry name" value="A_deaminase"/>
    <property type="match status" value="1"/>
</dbReference>
<keyword evidence="7" id="KW-0862">Zinc</keyword>
<comment type="similarity">
    <text evidence="3">Belongs to the metallo-dependent hydrolases superfamily. Adenosine and AMP deaminases family.</text>
</comment>
<dbReference type="GO" id="GO:0009117">
    <property type="term" value="P:nucleotide metabolic process"/>
    <property type="evidence" value="ECO:0007669"/>
    <property type="project" value="UniProtKB-KW"/>
</dbReference>
<feature type="domain" description="Adenosine deaminase" evidence="10">
    <location>
        <begin position="12"/>
        <end position="336"/>
    </location>
</feature>
<dbReference type="GO" id="GO:0046103">
    <property type="term" value="P:inosine biosynthetic process"/>
    <property type="evidence" value="ECO:0007669"/>
    <property type="project" value="TreeGrafter"/>
</dbReference>
<proteinExistence type="inferred from homology"/>
<evidence type="ECO:0000256" key="6">
    <source>
        <dbReference type="ARBA" id="ARBA00022801"/>
    </source>
</evidence>
<evidence type="ECO:0000256" key="2">
    <source>
        <dbReference type="ARBA" id="ARBA00005058"/>
    </source>
</evidence>
<sequence>MDALELFCLELPKVELHAHLHGCADVDRTLIPIAKKAGKRDELEQLEVIRKKETRSLDDCFRLFDIIHTLVVDKEALRKLARDVIRDFARDNVVYLELRTTPRQTEFLSRQDYLTTIIEVIRECEADASLDIMVRFVVSINRANGVEQATEIVELVLKTLAQNQECFIVGLDFSGNPLKGHFGDFVPVLEAARLAGLKITIHCGEVEDPDEVFAIAQFKPERLGHALCIPDDLKQSLFFHGDNRSAIECCPTSNCKTLELTHIRGHPHLENWITSDCPVVLCTDDSGIFNTTLSKEFYIVAKEFKLSQSRILEFTLRAIENSFASTEDREVITKKLWAQSHL</sequence>
<dbReference type="EMBL" id="HBHK01004725">
    <property type="protein sequence ID" value="CAD9669482.1"/>
    <property type="molecule type" value="Transcribed_RNA"/>
</dbReference>
<evidence type="ECO:0000256" key="1">
    <source>
        <dbReference type="ARBA" id="ARBA00001947"/>
    </source>
</evidence>
<reference evidence="11" key="1">
    <citation type="submission" date="2021-01" db="EMBL/GenBank/DDBJ databases">
        <authorList>
            <person name="Corre E."/>
            <person name="Pelletier E."/>
            <person name="Niang G."/>
            <person name="Scheremetjew M."/>
            <person name="Finn R."/>
            <person name="Kale V."/>
            <person name="Holt S."/>
            <person name="Cochrane G."/>
            <person name="Meng A."/>
            <person name="Brown T."/>
            <person name="Cohen L."/>
        </authorList>
    </citation>
    <scope>NUCLEOTIDE SEQUENCE</scope>
    <source>
        <strain evidence="11">NY070348D</strain>
    </source>
</reference>
<dbReference type="SUPFAM" id="SSF51556">
    <property type="entry name" value="Metallo-dependent hydrolases"/>
    <property type="match status" value="1"/>
</dbReference>
<name>A0A7S2RFA9_9STRA</name>
<dbReference type="CDD" id="cd00443">
    <property type="entry name" value="ADA_AMPD"/>
    <property type="match status" value="1"/>
</dbReference>
<accession>A0A7S2RFA9</accession>
<comment type="catalytic activity">
    <reaction evidence="9">
        <text>N(6)-methyl-AMP + H2O + H(+) = IMP + methylamine</text>
        <dbReference type="Rhea" id="RHEA:16001"/>
        <dbReference type="ChEBI" id="CHEBI:15377"/>
        <dbReference type="ChEBI" id="CHEBI:15378"/>
        <dbReference type="ChEBI" id="CHEBI:58053"/>
        <dbReference type="ChEBI" id="CHEBI:59338"/>
        <dbReference type="ChEBI" id="CHEBI:144842"/>
    </reaction>
    <physiologicalReaction direction="left-to-right" evidence="9">
        <dbReference type="Rhea" id="RHEA:16002"/>
    </physiologicalReaction>
</comment>
<dbReference type="AlphaFoldDB" id="A0A7S2RFA9"/>
<evidence type="ECO:0000256" key="4">
    <source>
        <dbReference type="ARBA" id="ARBA00022723"/>
    </source>
</evidence>
<dbReference type="GO" id="GO:0004000">
    <property type="term" value="F:adenosine deaminase activity"/>
    <property type="evidence" value="ECO:0007669"/>
    <property type="project" value="TreeGrafter"/>
</dbReference>
<organism evidence="11">
    <name type="scientific">Mucochytrium quahogii</name>
    <dbReference type="NCBI Taxonomy" id="96639"/>
    <lineage>
        <taxon>Eukaryota</taxon>
        <taxon>Sar</taxon>
        <taxon>Stramenopiles</taxon>
        <taxon>Bigyra</taxon>
        <taxon>Labyrinthulomycetes</taxon>
        <taxon>Thraustochytrida</taxon>
        <taxon>Thraustochytriidae</taxon>
        <taxon>Mucochytrium</taxon>
    </lineage>
</organism>
<comment type="cofactor">
    <cofactor evidence="1">
        <name>Zn(2+)</name>
        <dbReference type="ChEBI" id="CHEBI:29105"/>
    </cofactor>
</comment>
<evidence type="ECO:0000313" key="11">
    <source>
        <dbReference type="EMBL" id="CAD9669482.1"/>
    </source>
</evidence>
<evidence type="ECO:0000256" key="7">
    <source>
        <dbReference type="ARBA" id="ARBA00022833"/>
    </source>
</evidence>
<evidence type="ECO:0000256" key="9">
    <source>
        <dbReference type="ARBA" id="ARBA00048787"/>
    </source>
</evidence>
<dbReference type="GO" id="GO:0006166">
    <property type="term" value="P:purine ribonucleoside salvage"/>
    <property type="evidence" value="ECO:0007669"/>
    <property type="project" value="UniProtKB-KW"/>
</dbReference>
<keyword evidence="4" id="KW-0479">Metal-binding</keyword>
<dbReference type="PANTHER" id="PTHR11409">
    <property type="entry name" value="ADENOSINE DEAMINASE"/>
    <property type="match status" value="1"/>
</dbReference>
<keyword evidence="5" id="KW-0660">Purine salvage</keyword>
<evidence type="ECO:0000256" key="8">
    <source>
        <dbReference type="ARBA" id="ARBA00023080"/>
    </source>
</evidence>
<keyword evidence="8" id="KW-0546">Nucleotide metabolism</keyword>
<dbReference type="UniPathway" id="UPA00606"/>